<dbReference type="InterPro" id="IPR052462">
    <property type="entry name" value="SLIRP/GR-RBP-like"/>
</dbReference>
<gene>
    <name evidence="4" type="ORF">A2997_01895</name>
</gene>
<dbReference type="STRING" id="1801766.A2997_01895"/>
<evidence type="ECO:0000313" key="4">
    <source>
        <dbReference type="EMBL" id="OGI83916.1"/>
    </source>
</evidence>
<proteinExistence type="predicted"/>
<dbReference type="GO" id="GO:0003723">
    <property type="term" value="F:RNA binding"/>
    <property type="evidence" value="ECO:0007669"/>
    <property type="project" value="UniProtKB-KW"/>
</dbReference>
<evidence type="ECO:0000313" key="5">
    <source>
        <dbReference type="Proteomes" id="UP000179448"/>
    </source>
</evidence>
<sequence length="116" mass="12329">MKIYVGNLPYSAQDADLEATFAPFGTVTSATVMMERDNPSRSRGFGFIEMDDAGAQAAIEQLNGKDLDGRALVVNEARPMTERPPRTGGFRGGNSGGGRGGYSNDRGGYGGGRDRY</sequence>
<dbReference type="Pfam" id="PF00076">
    <property type="entry name" value="RRM_1"/>
    <property type="match status" value="1"/>
</dbReference>
<feature type="domain" description="RRM" evidence="3">
    <location>
        <begin position="1"/>
        <end position="79"/>
    </location>
</feature>
<dbReference type="Proteomes" id="UP000179448">
    <property type="component" value="Unassembled WGS sequence"/>
</dbReference>
<keyword evidence="1" id="KW-0694">RNA-binding</keyword>
<dbReference type="EMBL" id="MFUQ01000008">
    <property type="protein sequence ID" value="OGI83916.1"/>
    <property type="molecule type" value="Genomic_DNA"/>
</dbReference>
<feature type="compositionally biased region" description="Gly residues" evidence="2">
    <location>
        <begin position="89"/>
        <end position="116"/>
    </location>
</feature>
<dbReference type="AlphaFoldDB" id="A0A1F6WPZ1"/>
<dbReference type="InterPro" id="IPR012677">
    <property type="entry name" value="Nucleotide-bd_a/b_plait_sf"/>
</dbReference>
<organism evidence="4 5">
    <name type="scientific">Candidatus Nomurabacteria bacterium RIFCSPLOWO2_01_FULL_36_10b</name>
    <dbReference type="NCBI Taxonomy" id="1801766"/>
    <lineage>
        <taxon>Bacteria</taxon>
        <taxon>Candidatus Nomuraibacteriota</taxon>
    </lineage>
</organism>
<dbReference type="PANTHER" id="PTHR48027">
    <property type="entry name" value="HETEROGENEOUS NUCLEAR RIBONUCLEOPROTEIN 87F-RELATED"/>
    <property type="match status" value="1"/>
</dbReference>
<evidence type="ECO:0000256" key="1">
    <source>
        <dbReference type="ARBA" id="ARBA00022884"/>
    </source>
</evidence>
<protein>
    <recommendedName>
        <fullName evidence="3">RRM domain-containing protein</fullName>
    </recommendedName>
</protein>
<accession>A0A1F6WPZ1</accession>
<evidence type="ECO:0000259" key="3">
    <source>
        <dbReference type="PROSITE" id="PS50102"/>
    </source>
</evidence>
<dbReference type="InterPro" id="IPR000504">
    <property type="entry name" value="RRM_dom"/>
</dbReference>
<dbReference type="PROSITE" id="PS50102">
    <property type="entry name" value="RRM"/>
    <property type="match status" value="1"/>
</dbReference>
<evidence type="ECO:0000256" key="2">
    <source>
        <dbReference type="SAM" id="MobiDB-lite"/>
    </source>
</evidence>
<feature type="region of interest" description="Disordered" evidence="2">
    <location>
        <begin position="76"/>
        <end position="116"/>
    </location>
</feature>
<name>A0A1F6WPZ1_9BACT</name>
<dbReference type="CDD" id="cd21608">
    <property type="entry name" value="RRM2_NsCP33_like"/>
    <property type="match status" value="1"/>
</dbReference>
<dbReference type="InterPro" id="IPR035979">
    <property type="entry name" value="RBD_domain_sf"/>
</dbReference>
<comment type="caution">
    <text evidence="4">The sequence shown here is derived from an EMBL/GenBank/DDBJ whole genome shotgun (WGS) entry which is preliminary data.</text>
</comment>
<dbReference type="InterPro" id="IPR048289">
    <property type="entry name" value="RRM2_NsCP33-like"/>
</dbReference>
<dbReference type="Gene3D" id="3.30.70.330">
    <property type="match status" value="1"/>
</dbReference>
<dbReference type="SMART" id="SM00360">
    <property type="entry name" value="RRM"/>
    <property type="match status" value="1"/>
</dbReference>
<dbReference type="SUPFAM" id="SSF54928">
    <property type="entry name" value="RNA-binding domain, RBD"/>
    <property type="match status" value="1"/>
</dbReference>
<reference evidence="4 5" key="1">
    <citation type="journal article" date="2016" name="Nat. Commun.">
        <title>Thousands of microbial genomes shed light on interconnected biogeochemical processes in an aquifer system.</title>
        <authorList>
            <person name="Anantharaman K."/>
            <person name="Brown C.T."/>
            <person name="Hug L.A."/>
            <person name="Sharon I."/>
            <person name="Castelle C.J."/>
            <person name="Probst A.J."/>
            <person name="Thomas B.C."/>
            <person name="Singh A."/>
            <person name="Wilkins M.J."/>
            <person name="Karaoz U."/>
            <person name="Brodie E.L."/>
            <person name="Williams K.H."/>
            <person name="Hubbard S.S."/>
            <person name="Banfield J.F."/>
        </authorList>
    </citation>
    <scope>NUCLEOTIDE SEQUENCE [LARGE SCALE GENOMIC DNA]</scope>
</reference>